<accession>A0ABN7PNI6</accession>
<gene>
    <name evidence="2" type="ORF">TPAB3V08_LOCUS16194</name>
</gene>
<feature type="domain" description="Dedicator of cytokinesis N-terminal" evidence="1">
    <location>
        <begin position="25"/>
        <end position="60"/>
    </location>
</feature>
<dbReference type="Gene3D" id="1.20.1270.350">
    <property type="entry name" value="Dedicator of cytokinesis N-terminal subdomain"/>
    <property type="match status" value="1"/>
</dbReference>
<protein>
    <recommendedName>
        <fullName evidence="1">Dedicator of cytokinesis N-terminal domain-containing protein</fullName>
    </recommendedName>
</protein>
<sequence length="64" mass="7427">MFIFGGIFPTTYICVKPCKIDNEGLFESIIPIEDSVVREVTLVLREWGNIWKQLYVVRANICFT</sequence>
<organism evidence="2 3">
    <name type="scientific">Timema podura</name>
    <name type="common">Walking stick</name>
    <dbReference type="NCBI Taxonomy" id="61482"/>
    <lineage>
        <taxon>Eukaryota</taxon>
        <taxon>Metazoa</taxon>
        <taxon>Ecdysozoa</taxon>
        <taxon>Arthropoda</taxon>
        <taxon>Hexapoda</taxon>
        <taxon>Insecta</taxon>
        <taxon>Pterygota</taxon>
        <taxon>Neoptera</taxon>
        <taxon>Polyneoptera</taxon>
        <taxon>Phasmatodea</taxon>
        <taxon>Timematodea</taxon>
        <taxon>Timematoidea</taxon>
        <taxon>Timematidae</taxon>
        <taxon>Timema</taxon>
    </lineage>
</organism>
<evidence type="ECO:0000313" key="2">
    <source>
        <dbReference type="EMBL" id="CAG2069251.1"/>
    </source>
</evidence>
<evidence type="ECO:0000259" key="1">
    <source>
        <dbReference type="Pfam" id="PF16172"/>
    </source>
</evidence>
<dbReference type="PANTHER" id="PTHR45653">
    <property type="entry name" value="DEDICATOR OF CYTOKINESIS"/>
    <property type="match status" value="1"/>
</dbReference>
<name>A0ABN7PNI6_TIMPD</name>
<dbReference type="InterPro" id="IPR042455">
    <property type="entry name" value="DOCK_N_sub1"/>
</dbReference>
<dbReference type="Proteomes" id="UP001153148">
    <property type="component" value="Unassembled WGS sequence"/>
</dbReference>
<dbReference type="PANTHER" id="PTHR45653:SF12">
    <property type="entry name" value="SPONGE, ISOFORM E"/>
    <property type="match status" value="1"/>
</dbReference>
<dbReference type="InterPro" id="IPR026791">
    <property type="entry name" value="DOCK"/>
</dbReference>
<reference evidence="2" key="1">
    <citation type="submission" date="2021-03" db="EMBL/GenBank/DDBJ databases">
        <authorList>
            <person name="Tran Van P."/>
        </authorList>
    </citation>
    <scope>NUCLEOTIDE SEQUENCE</scope>
</reference>
<evidence type="ECO:0000313" key="3">
    <source>
        <dbReference type="Proteomes" id="UP001153148"/>
    </source>
</evidence>
<dbReference type="InterPro" id="IPR032376">
    <property type="entry name" value="DOCK_N"/>
</dbReference>
<dbReference type="Pfam" id="PF16172">
    <property type="entry name" value="DOCK_N"/>
    <property type="match status" value="1"/>
</dbReference>
<feature type="non-terminal residue" evidence="2">
    <location>
        <position position="64"/>
    </location>
</feature>
<dbReference type="EMBL" id="CAJPIN010124015">
    <property type="protein sequence ID" value="CAG2069251.1"/>
    <property type="molecule type" value="Genomic_DNA"/>
</dbReference>
<proteinExistence type="predicted"/>
<comment type="caution">
    <text evidence="2">The sequence shown here is derived from an EMBL/GenBank/DDBJ whole genome shotgun (WGS) entry which is preliminary data.</text>
</comment>
<keyword evidence="3" id="KW-1185">Reference proteome</keyword>